<protein>
    <submittedName>
        <fullName evidence="1">Uncharacterized protein</fullName>
    </submittedName>
</protein>
<reference evidence="1" key="2">
    <citation type="submission" date="2013-05" db="EMBL/GenBank/DDBJ databases">
        <authorList>
            <person name="Carter J.-M."/>
            <person name="Baker S.C."/>
            <person name="Pink R."/>
            <person name="Carter D.R.F."/>
            <person name="Collins A."/>
            <person name="Tomlin J."/>
            <person name="Gibbs M."/>
            <person name="Breuker C.J."/>
        </authorList>
    </citation>
    <scope>NUCLEOTIDE SEQUENCE</scope>
    <source>
        <tissue evidence="1">Ovary</tissue>
    </source>
</reference>
<sequence>MFKYSKTIVHRVQRIVNSCTKGTIFAHCFASAQLAGECCLKKSSCATHLRVIHKILPINFTAMTSDSLNLYKIQTARYHIILESIEVHNLYESSLNHQPQGSL</sequence>
<reference evidence="1" key="1">
    <citation type="journal article" date="2013" name="BMC Genomics">
        <title>Unscrambling butterfly oogenesis.</title>
        <authorList>
            <person name="Carter J.M."/>
            <person name="Baker S.C."/>
            <person name="Pink R."/>
            <person name="Carter D.R."/>
            <person name="Collins A."/>
            <person name="Tomlin J."/>
            <person name="Gibbs M."/>
            <person name="Breuker C.J."/>
        </authorList>
    </citation>
    <scope>NUCLEOTIDE SEQUENCE</scope>
    <source>
        <tissue evidence="1">Ovary</tissue>
    </source>
</reference>
<name>S4PVX6_9NEOP</name>
<accession>S4PVX6</accession>
<organism evidence="1">
    <name type="scientific">Pararge aegeria</name>
    <name type="common">speckled wood butterfly</name>
    <dbReference type="NCBI Taxonomy" id="116150"/>
    <lineage>
        <taxon>Eukaryota</taxon>
        <taxon>Metazoa</taxon>
        <taxon>Ecdysozoa</taxon>
        <taxon>Arthropoda</taxon>
        <taxon>Hexapoda</taxon>
        <taxon>Insecta</taxon>
        <taxon>Pterygota</taxon>
        <taxon>Neoptera</taxon>
        <taxon>Endopterygota</taxon>
        <taxon>Lepidoptera</taxon>
        <taxon>Glossata</taxon>
        <taxon>Ditrysia</taxon>
        <taxon>Papilionoidea</taxon>
        <taxon>Nymphalidae</taxon>
        <taxon>Satyrinae</taxon>
        <taxon>Satyrini</taxon>
        <taxon>Parargina</taxon>
        <taxon>Pararge</taxon>
    </lineage>
</organism>
<evidence type="ECO:0000313" key="1">
    <source>
        <dbReference type="EMBL" id="JAA84787.1"/>
    </source>
</evidence>
<proteinExistence type="predicted"/>
<dbReference type="AlphaFoldDB" id="S4PVX6"/>
<dbReference type="EMBL" id="GAIX01007773">
    <property type="protein sequence ID" value="JAA84787.1"/>
    <property type="molecule type" value="Transcribed_RNA"/>
</dbReference>